<proteinExistence type="predicted"/>
<dbReference type="RefSeq" id="WP_064063928.1">
    <property type="nucleotide sequence ID" value="NZ_CP101467.1"/>
</dbReference>
<dbReference type="Gene3D" id="3.40.50.970">
    <property type="match status" value="1"/>
</dbReference>
<dbReference type="PANTHER" id="PTHR48084">
    <property type="entry name" value="2-OXOGLUTARATE OXIDOREDUCTASE SUBUNIT KORB-RELATED"/>
    <property type="match status" value="1"/>
</dbReference>
<gene>
    <name evidence="3" type="ORF">NCTC13296_02448</name>
</gene>
<dbReference type="GO" id="GO:0030976">
    <property type="term" value="F:thiamine pyrophosphate binding"/>
    <property type="evidence" value="ECO:0007669"/>
    <property type="project" value="InterPro"/>
</dbReference>
<dbReference type="InterPro" id="IPR051457">
    <property type="entry name" value="2-oxoacid:Fd_oxidoreductase"/>
</dbReference>
<dbReference type="InterPro" id="IPR011766">
    <property type="entry name" value="TPP_enzyme_TPP-bd"/>
</dbReference>
<dbReference type="OrthoDB" id="9775140at2"/>
<evidence type="ECO:0000256" key="1">
    <source>
        <dbReference type="ARBA" id="ARBA00023002"/>
    </source>
</evidence>
<sequence>MTGLVGHDLGLRPHIDALEGVPRTDDPQKAKDFTSDQEVRWCPGCGDYVILATVRSLLPELGVRRENLVFVSGIGCSSRFPYYLDTYGVHSIHGRAPTLATGLAVTRPDLSVWVVTGDGDALSIGGNHLVHALRRNVNMRILLFNNRIYGLTKGQYSPTSEVGKVTKSSPSGSVDAPFNTLSLALGAEASFVARALDSDRAGLTDVLRAAAHHRGAAFVEILQDCPIFNDGSFDVLRKDEARSHLIPLRHGEPIIFGTDDELCVVRRGFGVRVAQRAEVAADDIVVHDAHTDDPEYAYALSRLSDQGLRHVVTGIVRQVGRTTYDDAERARVRAAQESGTADLQQLLRGDNTWTVP</sequence>
<dbReference type="Pfam" id="PF02775">
    <property type="entry name" value="TPP_enzyme_C"/>
    <property type="match status" value="1"/>
</dbReference>
<name>A0A379M2G2_9NOCA</name>
<dbReference type="InterPro" id="IPR029061">
    <property type="entry name" value="THDP-binding"/>
</dbReference>
<feature type="domain" description="Thiamine pyrophosphate enzyme TPP-binding" evidence="2">
    <location>
        <begin position="74"/>
        <end position="221"/>
    </location>
</feature>
<dbReference type="CDD" id="cd03375">
    <property type="entry name" value="TPP_OGFOR"/>
    <property type="match status" value="1"/>
</dbReference>
<organism evidence="3 4">
    <name type="scientific">Rhodococcus gordoniae</name>
    <dbReference type="NCBI Taxonomy" id="223392"/>
    <lineage>
        <taxon>Bacteria</taxon>
        <taxon>Bacillati</taxon>
        <taxon>Actinomycetota</taxon>
        <taxon>Actinomycetes</taxon>
        <taxon>Mycobacteriales</taxon>
        <taxon>Nocardiaceae</taxon>
        <taxon>Rhodococcus</taxon>
    </lineage>
</organism>
<dbReference type="GO" id="GO:0047553">
    <property type="term" value="F:2-oxoglutarate synthase activity"/>
    <property type="evidence" value="ECO:0007669"/>
    <property type="project" value="UniProtKB-EC"/>
</dbReference>
<accession>A0A379M2G2</accession>
<dbReference type="EMBL" id="UGVI01000001">
    <property type="protein sequence ID" value="SUE15585.1"/>
    <property type="molecule type" value="Genomic_DNA"/>
</dbReference>
<dbReference type="GO" id="GO:0000287">
    <property type="term" value="F:magnesium ion binding"/>
    <property type="evidence" value="ECO:0007669"/>
    <property type="project" value="UniProtKB-ARBA"/>
</dbReference>
<evidence type="ECO:0000313" key="4">
    <source>
        <dbReference type="Proteomes" id="UP000254569"/>
    </source>
</evidence>
<evidence type="ECO:0000313" key="3">
    <source>
        <dbReference type="EMBL" id="SUE15585.1"/>
    </source>
</evidence>
<dbReference type="GO" id="GO:0045333">
    <property type="term" value="P:cellular respiration"/>
    <property type="evidence" value="ECO:0007669"/>
    <property type="project" value="UniProtKB-ARBA"/>
</dbReference>
<keyword evidence="4" id="KW-1185">Reference proteome</keyword>
<dbReference type="Proteomes" id="UP000254569">
    <property type="component" value="Unassembled WGS sequence"/>
</dbReference>
<evidence type="ECO:0000259" key="2">
    <source>
        <dbReference type="Pfam" id="PF02775"/>
    </source>
</evidence>
<dbReference type="PANTHER" id="PTHR48084:SF4">
    <property type="entry name" value="2-OXOGLUTARATE OXIDOREDUCTASE SUBUNIT KORB"/>
    <property type="match status" value="1"/>
</dbReference>
<keyword evidence="1 3" id="KW-0560">Oxidoreductase</keyword>
<reference evidence="3 4" key="1">
    <citation type="submission" date="2018-06" db="EMBL/GenBank/DDBJ databases">
        <authorList>
            <consortium name="Pathogen Informatics"/>
            <person name="Doyle S."/>
        </authorList>
    </citation>
    <scope>NUCLEOTIDE SEQUENCE [LARGE SCALE GENOMIC DNA]</scope>
    <source>
        <strain evidence="3 4">NCTC13296</strain>
    </source>
</reference>
<protein>
    <submittedName>
        <fullName evidence="3">2-oxoglutarate ferredoxin oxidoreductase subunit beta</fullName>
        <ecNumber evidence="3">1.2.7.3</ecNumber>
    </submittedName>
</protein>
<dbReference type="AlphaFoldDB" id="A0A379M2G2"/>
<dbReference type="SUPFAM" id="SSF52518">
    <property type="entry name" value="Thiamin diphosphate-binding fold (THDP-binding)"/>
    <property type="match status" value="1"/>
</dbReference>
<dbReference type="EC" id="1.2.7.3" evidence="3"/>